<feature type="region of interest" description="Disordered" evidence="5">
    <location>
        <begin position="211"/>
        <end position="230"/>
    </location>
</feature>
<evidence type="ECO:0000256" key="3">
    <source>
        <dbReference type="ARBA" id="ARBA00022898"/>
    </source>
</evidence>
<dbReference type="Proteomes" id="UP000249590">
    <property type="component" value="Unassembled WGS sequence"/>
</dbReference>
<feature type="domain" description="Tryptophan synthase beta chain-like PALP" evidence="6">
    <location>
        <begin position="26"/>
        <end position="314"/>
    </location>
</feature>
<evidence type="ECO:0000256" key="5">
    <source>
        <dbReference type="SAM" id="MobiDB-lite"/>
    </source>
</evidence>
<dbReference type="SUPFAM" id="SSF53686">
    <property type="entry name" value="Tryptophan synthase beta subunit-like PLP-dependent enzymes"/>
    <property type="match status" value="1"/>
</dbReference>
<feature type="compositionally biased region" description="Basic and acidic residues" evidence="5">
    <location>
        <begin position="218"/>
        <end position="230"/>
    </location>
</feature>
<keyword evidence="4" id="KW-0456">Lyase</keyword>
<dbReference type="PROSITE" id="PS00165">
    <property type="entry name" value="DEHYDRATASE_SER_THR"/>
    <property type="match status" value="1"/>
</dbReference>
<dbReference type="GO" id="GO:0003941">
    <property type="term" value="F:L-serine ammonia-lyase activity"/>
    <property type="evidence" value="ECO:0007669"/>
    <property type="project" value="TreeGrafter"/>
</dbReference>
<sequence>MDEPPVAITDADVEAAASRLAGRVVHTPLMSSPVLDTRVGARVFIKPECLQRTGSFKFRGATNAIGRLPEGSRQRGVVACSSGNHAQGVAEAARVAGIPATIVMPHDAPAIKRARTIRSGATVVGYDRENDDRVKIATDIAAETGATFVSPYDDPGVMAGQGTVGIEVAEDLARLGVSPDRVLVPVSGGGLLSGIATAIKARMPTAVCQPVEPEGFDDTSRSLRSGHRETNTIRGGSIADALLSQQPGELTFPVLTRLAEPGVAVPDELIYKAMAFAFHELKLVTEPGGAIALAALLGGLIDVKGETVVVVLSGGNVDPPMLMRALEDE</sequence>
<organism evidence="7 8">
    <name type="scientific">Acuticoccus sediminis</name>
    <dbReference type="NCBI Taxonomy" id="2184697"/>
    <lineage>
        <taxon>Bacteria</taxon>
        <taxon>Pseudomonadati</taxon>
        <taxon>Pseudomonadota</taxon>
        <taxon>Alphaproteobacteria</taxon>
        <taxon>Hyphomicrobiales</taxon>
        <taxon>Amorphaceae</taxon>
        <taxon>Acuticoccus</taxon>
    </lineage>
</organism>
<dbReference type="CDD" id="cd01562">
    <property type="entry name" value="Thr-dehyd"/>
    <property type="match status" value="1"/>
</dbReference>
<dbReference type="OrthoDB" id="9811476at2"/>
<dbReference type="Gene3D" id="3.40.50.1100">
    <property type="match status" value="2"/>
</dbReference>
<dbReference type="GO" id="GO:0006565">
    <property type="term" value="P:L-serine catabolic process"/>
    <property type="evidence" value="ECO:0007669"/>
    <property type="project" value="TreeGrafter"/>
</dbReference>
<keyword evidence="8" id="KW-1185">Reference proteome</keyword>
<dbReference type="PANTHER" id="PTHR48078">
    <property type="entry name" value="THREONINE DEHYDRATASE, MITOCHONDRIAL-RELATED"/>
    <property type="match status" value="1"/>
</dbReference>
<comment type="cofactor">
    <cofactor evidence="1">
        <name>pyridoxal 5'-phosphate</name>
        <dbReference type="ChEBI" id="CHEBI:597326"/>
    </cofactor>
</comment>
<evidence type="ECO:0000256" key="1">
    <source>
        <dbReference type="ARBA" id="ARBA00001933"/>
    </source>
</evidence>
<comment type="caution">
    <text evidence="7">The sequence shown here is derived from an EMBL/GenBank/DDBJ whole genome shotgun (WGS) entry which is preliminary data.</text>
</comment>
<evidence type="ECO:0000256" key="2">
    <source>
        <dbReference type="ARBA" id="ARBA00010869"/>
    </source>
</evidence>
<comment type="similarity">
    <text evidence="2">Belongs to the serine/threonine dehydratase family.</text>
</comment>
<dbReference type="InterPro" id="IPR001926">
    <property type="entry name" value="TrpB-like_PALP"/>
</dbReference>
<dbReference type="InterPro" id="IPR050147">
    <property type="entry name" value="Ser/Thr_Dehydratase"/>
</dbReference>
<reference evidence="7 8" key="1">
    <citation type="submission" date="2018-05" db="EMBL/GenBank/DDBJ databases">
        <title>Acuticoccus sediminis sp. nov., isolated from deep-sea sediment of Indian Ocean.</title>
        <authorList>
            <person name="Liu X."/>
            <person name="Lai Q."/>
            <person name="Du Y."/>
            <person name="Sun F."/>
            <person name="Zhang X."/>
            <person name="Wang S."/>
            <person name="Shao Z."/>
        </authorList>
    </citation>
    <scope>NUCLEOTIDE SEQUENCE [LARGE SCALE GENOMIC DNA]</scope>
    <source>
        <strain evidence="7 8">PTG4-2</strain>
    </source>
</reference>
<accession>A0A8B2NRJ8</accession>
<dbReference type="GO" id="GO:0030170">
    <property type="term" value="F:pyridoxal phosphate binding"/>
    <property type="evidence" value="ECO:0007669"/>
    <property type="project" value="InterPro"/>
</dbReference>
<dbReference type="AlphaFoldDB" id="A0A8B2NRJ8"/>
<dbReference type="PANTHER" id="PTHR48078:SF6">
    <property type="entry name" value="L-THREONINE DEHYDRATASE CATABOLIC TDCB"/>
    <property type="match status" value="1"/>
</dbReference>
<protein>
    <submittedName>
        <fullName evidence="7">Pyridoxal-5'-phosphate-dependent protein</fullName>
    </submittedName>
</protein>
<evidence type="ECO:0000313" key="7">
    <source>
        <dbReference type="EMBL" id="RAH99723.1"/>
    </source>
</evidence>
<name>A0A8B2NRJ8_9HYPH</name>
<evidence type="ECO:0000313" key="8">
    <source>
        <dbReference type="Proteomes" id="UP000249590"/>
    </source>
</evidence>
<gene>
    <name evidence="7" type="ORF">DLJ53_18335</name>
</gene>
<dbReference type="RefSeq" id="WP_111347934.1">
    <property type="nucleotide sequence ID" value="NZ_JAIWKD010000007.1"/>
</dbReference>
<dbReference type="EMBL" id="QHHQ01000004">
    <property type="protein sequence ID" value="RAH99723.1"/>
    <property type="molecule type" value="Genomic_DNA"/>
</dbReference>
<evidence type="ECO:0000259" key="6">
    <source>
        <dbReference type="Pfam" id="PF00291"/>
    </source>
</evidence>
<dbReference type="GO" id="GO:0006567">
    <property type="term" value="P:L-threonine catabolic process"/>
    <property type="evidence" value="ECO:0007669"/>
    <property type="project" value="TreeGrafter"/>
</dbReference>
<proteinExistence type="inferred from homology"/>
<dbReference type="GO" id="GO:0009097">
    <property type="term" value="P:isoleucine biosynthetic process"/>
    <property type="evidence" value="ECO:0007669"/>
    <property type="project" value="TreeGrafter"/>
</dbReference>
<evidence type="ECO:0000256" key="4">
    <source>
        <dbReference type="ARBA" id="ARBA00023239"/>
    </source>
</evidence>
<dbReference type="InterPro" id="IPR036052">
    <property type="entry name" value="TrpB-like_PALP_sf"/>
</dbReference>
<keyword evidence="3" id="KW-0663">Pyridoxal phosphate</keyword>
<dbReference type="InterPro" id="IPR000634">
    <property type="entry name" value="Ser/Thr_deHydtase_PyrdxlP-BS"/>
</dbReference>
<dbReference type="Pfam" id="PF00291">
    <property type="entry name" value="PALP"/>
    <property type="match status" value="1"/>
</dbReference>
<dbReference type="GO" id="GO:0004794">
    <property type="term" value="F:threonine deaminase activity"/>
    <property type="evidence" value="ECO:0007669"/>
    <property type="project" value="TreeGrafter"/>
</dbReference>
<dbReference type="FunFam" id="3.40.50.1100:FF:000005">
    <property type="entry name" value="Threonine dehydratase catabolic"/>
    <property type="match status" value="1"/>
</dbReference>